<gene>
    <name evidence="7" type="primary">CSON006933</name>
</gene>
<keyword evidence="3 5" id="KW-0143">Chaperone</keyword>
<dbReference type="PANTHER" id="PTHR21100:SF9">
    <property type="entry name" value="PREFOLDIN SUBUNIT 4"/>
    <property type="match status" value="1"/>
</dbReference>
<dbReference type="FunFam" id="1.10.287.370:FF:000005">
    <property type="entry name" value="Prefoldin subunit 4"/>
    <property type="match status" value="1"/>
</dbReference>
<dbReference type="InterPro" id="IPR002777">
    <property type="entry name" value="PFD_beta-like"/>
</dbReference>
<dbReference type="PANTHER" id="PTHR21100">
    <property type="entry name" value="PREFOLDIN SUBUNIT 4"/>
    <property type="match status" value="1"/>
</dbReference>
<dbReference type="AlphaFoldDB" id="A0A336N5J2"/>
<accession>A0A336N5J2</accession>
<evidence type="ECO:0000313" key="7">
    <source>
        <dbReference type="EMBL" id="SSX33768.1"/>
    </source>
</evidence>
<dbReference type="Pfam" id="PF01920">
    <property type="entry name" value="Prefoldin_2"/>
    <property type="match status" value="1"/>
</dbReference>
<dbReference type="OMA" id="KFGRAIN"/>
<sequence>MATKTDTKGKGFQPDAAVDITFEDQQKINKFANYNAKLEDLKEEIKAKQNKLKNLEEAVEEIELFDDDTQIPFLSGEVFISHDLSKTQELLAETKEIYLKEIKEAEGKCKEIQEIMNELKQHLYGRFGNHIYLENDQD</sequence>
<protein>
    <recommendedName>
        <fullName evidence="5">Prefoldin subunit 4</fullName>
    </recommendedName>
</protein>
<reference evidence="7" key="1">
    <citation type="submission" date="2018-07" db="EMBL/GenBank/DDBJ databases">
        <authorList>
            <person name="Quirk P.G."/>
            <person name="Krulwich T.A."/>
        </authorList>
    </citation>
    <scope>NUCLEOTIDE SEQUENCE</scope>
</reference>
<evidence type="ECO:0000256" key="2">
    <source>
        <dbReference type="ARBA" id="ARBA00011695"/>
    </source>
</evidence>
<comment type="similarity">
    <text evidence="1 5">Belongs to the prefoldin subunit beta family.</text>
</comment>
<evidence type="ECO:0000256" key="5">
    <source>
        <dbReference type="PIRNR" id="PIRNR016477"/>
    </source>
</evidence>
<dbReference type="GO" id="GO:0051082">
    <property type="term" value="F:unfolded protein binding"/>
    <property type="evidence" value="ECO:0007669"/>
    <property type="project" value="InterPro"/>
</dbReference>
<feature type="coiled-coil region" evidence="6">
    <location>
        <begin position="95"/>
        <end position="122"/>
    </location>
</feature>
<keyword evidence="6" id="KW-0175">Coiled coil</keyword>
<dbReference type="GO" id="GO:0016272">
    <property type="term" value="C:prefoldin complex"/>
    <property type="evidence" value="ECO:0007669"/>
    <property type="project" value="UniProtKB-UniRule"/>
</dbReference>
<feature type="coiled-coil region" evidence="6">
    <location>
        <begin position="24"/>
        <end position="68"/>
    </location>
</feature>
<dbReference type="InterPro" id="IPR009053">
    <property type="entry name" value="Prefoldin"/>
</dbReference>
<comment type="subunit">
    <text evidence="2 5">Heterohexamer of two PFD-alpha type and four PFD-beta type subunits.</text>
</comment>
<proteinExistence type="inferred from homology"/>
<comment type="function">
    <text evidence="4 5">Binds specifically to cytosolic chaperonin (c-CPN) and transfers target proteins to it. Binds to nascent polypeptide chain and promotes folding in an environment in which there are many competing pathways for nonnative proteins.</text>
</comment>
<dbReference type="PIRSF" id="PIRSF016477">
    <property type="entry name" value="Prefoldin_subunit_4"/>
    <property type="match status" value="1"/>
</dbReference>
<name>A0A336N5J2_CULSO</name>
<evidence type="ECO:0000256" key="3">
    <source>
        <dbReference type="ARBA" id="ARBA00023186"/>
    </source>
</evidence>
<dbReference type="GO" id="GO:0005737">
    <property type="term" value="C:cytoplasm"/>
    <property type="evidence" value="ECO:0007669"/>
    <property type="project" value="TreeGrafter"/>
</dbReference>
<evidence type="ECO:0000256" key="6">
    <source>
        <dbReference type="SAM" id="Coils"/>
    </source>
</evidence>
<dbReference type="Gene3D" id="1.10.287.370">
    <property type="match status" value="1"/>
</dbReference>
<dbReference type="EMBL" id="UFQT01002611">
    <property type="protein sequence ID" value="SSX33768.1"/>
    <property type="molecule type" value="Genomic_DNA"/>
</dbReference>
<dbReference type="GO" id="GO:0006457">
    <property type="term" value="P:protein folding"/>
    <property type="evidence" value="ECO:0007669"/>
    <property type="project" value="UniProtKB-UniRule"/>
</dbReference>
<dbReference type="InterPro" id="IPR016661">
    <property type="entry name" value="PFDN4"/>
</dbReference>
<dbReference type="VEuPathDB" id="VectorBase:CSON006933"/>
<evidence type="ECO:0000256" key="4">
    <source>
        <dbReference type="ARBA" id="ARBA00024667"/>
    </source>
</evidence>
<dbReference type="SUPFAM" id="SSF46579">
    <property type="entry name" value="Prefoldin"/>
    <property type="match status" value="1"/>
</dbReference>
<evidence type="ECO:0000256" key="1">
    <source>
        <dbReference type="ARBA" id="ARBA00008045"/>
    </source>
</evidence>
<organism evidence="7">
    <name type="scientific">Culicoides sonorensis</name>
    <name type="common">Biting midge</name>
    <dbReference type="NCBI Taxonomy" id="179676"/>
    <lineage>
        <taxon>Eukaryota</taxon>
        <taxon>Metazoa</taxon>
        <taxon>Ecdysozoa</taxon>
        <taxon>Arthropoda</taxon>
        <taxon>Hexapoda</taxon>
        <taxon>Insecta</taxon>
        <taxon>Pterygota</taxon>
        <taxon>Neoptera</taxon>
        <taxon>Endopterygota</taxon>
        <taxon>Diptera</taxon>
        <taxon>Nematocera</taxon>
        <taxon>Chironomoidea</taxon>
        <taxon>Ceratopogonidae</taxon>
        <taxon>Ceratopogoninae</taxon>
        <taxon>Culicoides</taxon>
        <taxon>Monoculicoides</taxon>
    </lineage>
</organism>
<dbReference type="CDD" id="cd23165">
    <property type="entry name" value="Prefoldin_4"/>
    <property type="match status" value="1"/>
</dbReference>